<dbReference type="OrthoDB" id="5337308at2759"/>
<dbReference type="Proteomes" id="UP000800235">
    <property type="component" value="Unassembled WGS sequence"/>
</dbReference>
<name>A0A9P4NVF2_9PEZI</name>
<organism evidence="1 2">
    <name type="scientific">Tothia fuscella</name>
    <dbReference type="NCBI Taxonomy" id="1048955"/>
    <lineage>
        <taxon>Eukaryota</taxon>
        <taxon>Fungi</taxon>
        <taxon>Dikarya</taxon>
        <taxon>Ascomycota</taxon>
        <taxon>Pezizomycotina</taxon>
        <taxon>Dothideomycetes</taxon>
        <taxon>Pleosporomycetidae</taxon>
        <taxon>Venturiales</taxon>
        <taxon>Cylindrosympodiaceae</taxon>
        <taxon>Tothia</taxon>
    </lineage>
</organism>
<gene>
    <name evidence="1" type="ORF">EJ08DRAFT_732083</name>
</gene>
<keyword evidence="2" id="KW-1185">Reference proteome</keyword>
<evidence type="ECO:0000313" key="2">
    <source>
        <dbReference type="Proteomes" id="UP000800235"/>
    </source>
</evidence>
<protein>
    <submittedName>
        <fullName evidence="1">Uncharacterized protein</fullName>
    </submittedName>
</protein>
<proteinExistence type="predicted"/>
<dbReference type="EMBL" id="MU007023">
    <property type="protein sequence ID" value="KAF2433029.1"/>
    <property type="molecule type" value="Genomic_DNA"/>
</dbReference>
<reference evidence="1" key="1">
    <citation type="journal article" date="2020" name="Stud. Mycol.">
        <title>101 Dothideomycetes genomes: a test case for predicting lifestyles and emergence of pathogens.</title>
        <authorList>
            <person name="Haridas S."/>
            <person name="Albert R."/>
            <person name="Binder M."/>
            <person name="Bloem J."/>
            <person name="Labutti K."/>
            <person name="Salamov A."/>
            <person name="Andreopoulos B."/>
            <person name="Baker S."/>
            <person name="Barry K."/>
            <person name="Bills G."/>
            <person name="Bluhm B."/>
            <person name="Cannon C."/>
            <person name="Castanera R."/>
            <person name="Culley D."/>
            <person name="Daum C."/>
            <person name="Ezra D."/>
            <person name="Gonzalez J."/>
            <person name="Henrissat B."/>
            <person name="Kuo A."/>
            <person name="Liang C."/>
            <person name="Lipzen A."/>
            <person name="Lutzoni F."/>
            <person name="Magnuson J."/>
            <person name="Mondo S."/>
            <person name="Nolan M."/>
            <person name="Ohm R."/>
            <person name="Pangilinan J."/>
            <person name="Park H.-J."/>
            <person name="Ramirez L."/>
            <person name="Alfaro M."/>
            <person name="Sun H."/>
            <person name="Tritt A."/>
            <person name="Yoshinaga Y."/>
            <person name="Zwiers L.-H."/>
            <person name="Turgeon B."/>
            <person name="Goodwin S."/>
            <person name="Spatafora J."/>
            <person name="Crous P."/>
            <person name="Grigoriev I."/>
        </authorList>
    </citation>
    <scope>NUCLEOTIDE SEQUENCE</scope>
    <source>
        <strain evidence="1">CBS 130266</strain>
    </source>
</reference>
<comment type="caution">
    <text evidence="1">The sequence shown here is derived from an EMBL/GenBank/DDBJ whole genome shotgun (WGS) entry which is preliminary data.</text>
</comment>
<accession>A0A9P4NVF2</accession>
<evidence type="ECO:0000313" key="1">
    <source>
        <dbReference type="EMBL" id="KAF2433029.1"/>
    </source>
</evidence>
<dbReference type="AlphaFoldDB" id="A0A9P4NVF2"/>
<sequence>MTVMDHYSESCLRQQDFFSNDTVNRLVEVSHADNKTIAIPFGLKGNLNFNKQLHRRGQPDVPILDDNGWHTVLCTGRQMLAIIRQPLANNHFPQSDFIASGNPLLRSWGWQRRRGISIDFRSEDAKVEDVLNAKGIRVDRGGPESWTEWNRHQQRHHSFYQDPETGASKRPAFANYEWHFNSGRRVIIANNQFAPRLDPASDNPRLKQWSDVTFLEWYYNQIRSNQQDGLASIAAPKFIIIPKITSDLSQVIIESVLDRADHYYDPWPGVTFSTSTEYSQALLACPNSKAVAFFLATHKRQFGEKYISEITIFEPANIVEEYPYLAFKIENVT</sequence>